<feature type="compositionally biased region" description="Basic and acidic residues" evidence="1">
    <location>
        <begin position="177"/>
        <end position="197"/>
    </location>
</feature>
<protein>
    <submittedName>
        <fullName evidence="2">Uncharacterized protein</fullName>
    </submittedName>
</protein>
<reference evidence="2 3" key="1">
    <citation type="journal article" date="2005" name="Arch. Microbiol.">
        <title>The genome sequence of an anaerobic aromatic-degrading denitrifying bacterium, strain EbN1.</title>
        <authorList>
            <person name="Rabus R."/>
            <person name="Kube M."/>
            <person name="Heider J."/>
            <person name="Beck A."/>
            <person name="Heitmann K."/>
            <person name="Widdel F."/>
            <person name="Reinhardt R."/>
        </authorList>
    </citation>
    <scope>NUCLEOTIDE SEQUENCE [LARGE SCALE GENOMIC DNA]</scope>
    <source>
        <strain evidence="2 3">EbN1</strain>
    </source>
</reference>
<evidence type="ECO:0000313" key="3">
    <source>
        <dbReference type="Proteomes" id="UP000006552"/>
    </source>
</evidence>
<feature type="compositionally biased region" description="Basic and acidic residues" evidence="1">
    <location>
        <begin position="204"/>
        <end position="213"/>
    </location>
</feature>
<accession>Q5P5S3</accession>
<organism evidence="2 3">
    <name type="scientific">Aromatoleum aromaticum (strain DSM 19018 / LMG 30748 / EbN1)</name>
    <name type="common">Azoarcus sp. (strain EbN1)</name>
    <dbReference type="NCBI Taxonomy" id="76114"/>
    <lineage>
        <taxon>Bacteria</taxon>
        <taxon>Pseudomonadati</taxon>
        <taxon>Pseudomonadota</taxon>
        <taxon>Betaproteobacteria</taxon>
        <taxon>Rhodocyclales</taxon>
        <taxon>Rhodocyclaceae</taxon>
        <taxon>Aromatoleum</taxon>
    </lineage>
</organism>
<feature type="region of interest" description="Disordered" evidence="1">
    <location>
        <begin position="276"/>
        <end position="300"/>
    </location>
</feature>
<proteinExistence type="predicted"/>
<dbReference type="HOGENOM" id="CLU_926369_0_0_4"/>
<evidence type="ECO:0000313" key="2">
    <source>
        <dbReference type="EMBL" id="CAI07339.1"/>
    </source>
</evidence>
<dbReference type="KEGG" id="eba:ebA2197"/>
<evidence type="ECO:0000256" key="1">
    <source>
        <dbReference type="SAM" id="MobiDB-lite"/>
    </source>
</evidence>
<sequence>MPARVASMRLLNAGDNPAAAAVAGFREMPPLVELDRRRPCFFADQAVKTHADEVTLRLLGIADDLRLQIDHFGTLDNVAAFLDLHLQFREHFRRDELTQVVEVARVVRRLQAHEVELRLAHEGLRIESCRKHAGTGRRSRSGCRSGCRSLGLHRDRAAARPGSGVLHRRRCRAFAHHEAEDGEGGHRQQRDHQDVRKSFAHAQVRSERRETEACGKAGQRTHPAVLFRSLPRRGSGIRSRVGATRHRRGRRLRRRIPLGAERFPAAETFSLRVGQRQAHAQHEGEKGEENALHVAGTPVA</sequence>
<name>Q5P5S3_AROAE</name>
<feature type="region of interest" description="Disordered" evidence="1">
    <location>
        <begin position="177"/>
        <end position="222"/>
    </location>
</feature>
<feature type="compositionally biased region" description="Basic and acidic residues" evidence="1">
    <location>
        <begin position="280"/>
        <end position="291"/>
    </location>
</feature>
<gene>
    <name evidence="2" type="ORF">ebA2197</name>
</gene>
<dbReference type="Proteomes" id="UP000006552">
    <property type="component" value="Chromosome"/>
</dbReference>
<dbReference type="EMBL" id="CR555306">
    <property type="protein sequence ID" value="CAI07339.1"/>
    <property type="molecule type" value="Genomic_DNA"/>
</dbReference>
<keyword evidence="3" id="KW-1185">Reference proteome</keyword>
<dbReference type="AlphaFoldDB" id="Q5P5S3"/>
<dbReference type="STRING" id="76114.ebA2197"/>